<dbReference type="Proteomes" id="UP000324222">
    <property type="component" value="Unassembled WGS sequence"/>
</dbReference>
<dbReference type="EMBL" id="VSRR010008944">
    <property type="protein sequence ID" value="MPC49548.1"/>
    <property type="molecule type" value="Genomic_DNA"/>
</dbReference>
<organism evidence="1 2">
    <name type="scientific">Portunus trituberculatus</name>
    <name type="common">Swimming crab</name>
    <name type="synonym">Neptunus trituberculatus</name>
    <dbReference type="NCBI Taxonomy" id="210409"/>
    <lineage>
        <taxon>Eukaryota</taxon>
        <taxon>Metazoa</taxon>
        <taxon>Ecdysozoa</taxon>
        <taxon>Arthropoda</taxon>
        <taxon>Crustacea</taxon>
        <taxon>Multicrustacea</taxon>
        <taxon>Malacostraca</taxon>
        <taxon>Eumalacostraca</taxon>
        <taxon>Eucarida</taxon>
        <taxon>Decapoda</taxon>
        <taxon>Pleocyemata</taxon>
        <taxon>Brachyura</taxon>
        <taxon>Eubrachyura</taxon>
        <taxon>Portunoidea</taxon>
        <taxon>Portunidae</taxon>
        <taxon>Portuninae</taxon>
        <taxon>Portunus</taxon>
    </lineage>
</organism>
<name>A0A5B7FXB9_PORTR</name>
<sequence length="72" mass="7624">MRLPSLSLPYHPSPYSSYSSSFSSRSAFLTSTSSAGASSHSVIPHELSSPIKSGLRASFISGTSHRLPVKGR</sequence>
<accession>A0A5B7FXB9</accession>
<keyword evidence="2" id="KW-1185">Reference proteome</keyword>
<gene>
    <name evidence="1" type="ORF">E2C01_043355</name>
</gene>
<dbReference type="AlphaFoldDB" id="A0A5B7FXB9"/>
<evidence type="ECO:0000313" key="1">
    <source>
        <dbReference type="EMBL" id="MPC49548.1"/>
    </source>
</evidence>
<reference evidence="1 2" key="1">
    <citation type="submission" date="2019-05" db="EMBL/GenBank/DDBJ databases">
        <title>Another draft genome of Portunus trituberculatus and its Hox gene families provides insights of decapod evolution.</title>
        <authorList>
            <person name="Jeong J.-H."/>
            <person name="Song I."/>
            <person name="Kim S."/>
            <person name="Choi T."/>
            <person name="Kim D."/>
            <person name="Ryu S."/>
            <person name="Kim W."/>
        </authorList>
    </citation>
    <scope>NUCLEOTIDE SEQUENCE [LARGE SCALE GENOMIC DNA]</scope>
    <source>
        <tissue evidence="1">Muscle</tissue>
    </source>
</reference>
<protein>
    <submittedName>
        <fullName evidence="1">Uncharacterized protein</fullName>
    </submittedName>
</protein>
<evidence type="ECO:0000313" key="2">
    <source>
        <dbReference type="Proteomes" id="UP000324222"/>
    </source>
</evidence>
<comment type="caution">
    <text evidence="1">The sequence shown here is derived from an EMBL/GenBank/DDBJ whole genome shotgun (WGS) entry which is preliminary data.</text>
</comment>
<proteinExistence type="predicted"/>